<keyword evidence="1" id="KW-0378">Hydrolase</keyword>
<protein>
    <submittedName>
        <fullName evidence="1">N-methylhydantoinase B protein</fullName>
        <ecNumber evidence="1">3.5.2.14</ecNumber>
    </submittedName>
</protein>
<reference evidence="1 2" key="2">
    <citation type="journal article" date="2013" name="PLoS ONE">
        <title>INDIGO - INtegrated Data Warehouse of MIcrobial GenOmes with Examples from the Red Sea Extremophiles.</title>
        <authorList>
            <person name="Alam I."/>
            <person name="Antunes A."/>
            <person name="Kamau A.A."/>
            <person name="Ba Alawi W."/>
            <person name="Kalkatawi M."/>
            <person name="Stingl U."/>
            <person name="Bajic V.B."/>
        </authorList>
    </citation>
    <scope>NUCLEOTIDE SEQUENCE [LARGE SCALE GENOMIC DNA]</scope>
    <source>
        <strain evidence="1 2">E1L3A</strain>
    </source>
</reference>
<dbReference type="EMBL" id="AFNV02000013">
    <property type="protein sequence ID" value="ERJ18941.1"/>
    <property type="molecule type" value="Genomic_DNA"/>
</dbReference>
<evidence type="ECO:0000313" key="1">
    <source>
        <dbReference type="EMBL" id="ERJ18941.1"/>
    </source>
</evidence>
<accession>A0ACB4V5K2</accession>
<sequence>MNDKAISKPADAIELAIFASRITAVCEEMGASLAQAAFSPNIRDRLDYSCAVFDARGRLCAQAAHIPVHLGSMAYAMADIVAARDWAPGQMIALNDPYLGGTHLPDVTLIAPLFVDDELVAFVANRAHHADIGADSPGSMPLSRSLDDEGLVIAPVALVDEDRIDESVLGGWLDHLRNPPIARGDFSAQIAANRIGLKRLSALIGDGESADVGAFETRLAEYNDYARELAASALRELPDGRYEFSDVLDDDGQGNTDLAIACCVDIDNGRIAVDFSGSADETAGNVNCPLSVTAAGTLYVFRCLMPGQVPACAGAFDDIEISAPAGSLLNARHPRAVAAGNVETSQRVVDAVLGALAEAIGDRIPAASHGSMNNVALGSHRSDTPWDYYETMGGGLGAGPNRAGASGVQAHMTNTLNTPVEVLERHFPLRMCRYALRRGSGGAGAQRGGDGLIREIEFLEQASYTVLAERRRHAPWGRDGGGDGAVGENHLDGESLAPKCTGAADAGQRLAVASAGGGGYGTSS</sequence>
<keyword evidence="2" id="KW-1185">Reference proteome</keyword>
<organism evidence="1 2">
    <name type="scientific">Salinisphaera shabanensis E1L3A</name>
    <dbReference type="NCBI Taxonomy" id="1033802"/>
    <lineage>
        <taxon>Bacteria</taxon>
        <taxon>Pseudomonadati</taxon>
        <taxon>Pseudomonadota</taxon>
        <taxon>Gammaproteobacteria</taxon>
        <taxon>Salinisphaerales</taxon>
        <taxon>Salinisphaeraceae</taxon>
        <taxon>Salinisphaera</taxon>
    </lineage>
</organism>
<dbReference type="Proteomes" id="UP000006242">
    <property type="component" value="Unassembled WGS sequence"/>
</dbReference>
<name>A0ACB4V5K2_9GAMM</name>
<evidence type="ECO:0000313" key="2">
    <source>
        <dbReference type="Proteomes" id="UP000006242"/>
    </source>
</evidence>
<comment type="caution">
    <text evidence="1">The sequence shown here is derived from an EMBL/GenBank/DDBJ whole genome shotgun (WGS) entry which is preliminary data.</text>
</comment>
<gene>
    <name evidence="1" type="ORF">SSPSH_002018</name>
</gene>
<dbReference type="EC" id="3.5.2.14" evidence="1"/>
<reference evidence="1 2" key="1">
    <citation type="journal article" date="2011" name="J. Bacteriol.">
        <title>Genome sequence of Salinisphaera shabanensis, a gammaproteobacterium from the harsh, variable environment of the brine-seawater interface of the Shaban Deep in the Red Sea.</title>
        <authorList>
            <person name="Antunes A."/>
            <person name="Alam I."/>
            <person name="Bajic V.B."/>
            <person name="Stingl U."/>
        </authorList>
    </citation>
    <scope>NUCLEOTIDE SEQUENCE [LARGE SCALE GENOMIC DNA]</scope>
    <source>
        <strain evidence="1 2">E1L3A</strain>
    </source>
</reference>
<proteinExistence type="predicted"/>